<accession>A0AAW0R472</accession>
<proteinExistence type="predicted"/>
<evidence type="ECO:0000313" key="2">
    <source>
        <dbReference type="Proteomes" id="UP001392437"/>
    </source>
</evidence>
<dbReference type="EMBL" id="JAQQWP010000003">
    <property type="protein sequence ID" value="KAK8123780.1"/>
    <property type="molecule type" value="Genomic_DNA"/>
</dbReference>
<name>A0AAW0R472_9PEZI</name>
<comment type="caution">
    <text evidence="1">The sequence shown here is derived from an EMBL/GenBank/DDBJ whole genome shotgun (WGS) entry which is preliminary data.</text>
</comment>
<sequence>MSAGIFDLDRYEWCAEFNEIRAPLRGYIPVYTRAMLGPIGPDTDLITRFTNADDLDQMPNLEAEKILEFCRNRFGTKCRPSGSTDDTAAAQPGSTEELPDAEKRLVLVINPDEWIVWALATTVCSFEIRALRAFISDHLALKAGLSANISVSIPHTFAMSFHLPFYALKDSSKGGPFHDIGHLRSLLDIDFMHDTFEEDTGPPSPEYLYQAAASCLVTGQDSHIWTAYTFIGSCNEYEDGSILEGYKAEKDELGNIYDMFDPTTGEPLAWPSMTPRELFLVVLHVRVEVAAREWCNTVTRILDKYHSIRDSFDKSLALSWATATGYKHEKELRFRKKKYFQWTVSAIKLLETLMGCLDECACAWEIFTSGEIHYFFAPNKHWDMNSTQNHRMVAITSSFNQMAKLKRKLDTVNAGLKNTMNELGHHLAYENNDAAILQTATAKDVKILTWVTFHSLPFMLVAGFMSTRAEILPLPETPATLLVSLVAIEAVLWTMLDRFTDGRYIAMVKAAGEVLYHWARHAIRYEGNAGASEQA</sequence>
<dbReference type="Proteomes" id="UP001392437">
    <property type="component" value="Unassembled WGS sequence"/>
</dbReference>
<keyword evidence="2" id="KW-1185">Reference proteome</keyword>
<evidence type="ECO:0008006" key="3">
    <source>
        <dbReference type="Google" id="ProtNLM"/>
    </source>
</evidence>
<organism evidence="1 2">
    <name type="scientific">Apiospora kogelbergensis</name>
    <dbReference type="NCBI Taxonomy" id="1337665"/>
    <lineage>
        <taxon>Eukaryota</taxon>
        <taxon>Fungi</taxon>
        <taxon>Dikarya</taxon>
        <taxon>Ascomycota</taxon>
        <taxon>Pezizomycotina</taxon>
        <taxon>Sordariomycetes</taxon>
        <taxon>Xylariomycetidae</taxon>
        <taxon>Amphisphaeriales</taxon>
        <taxon>Apiosporaceae</taxon>
        <taxon>Apiospora</taxon>
    </lineage>
</organism>
<evidence type="ECO:0000313" key="1">
    <source>
        <dbReference type="EMBL" id="KAK8123780.1"/>
    </source>
</evidence>
<dbReference type="AlphaFoldDB" id="A0AAW0R472"/>
<reference evidence="1 2" key="1">
    <citation type="submission" date="2023-01" db="EMBL/GenBank/DDBJ databases">
        <title>Analysis of 21 Apiospora genomes using comparative genomics revels a genus with tremendous synthesis potential of carbohydrate active enzymes and secondary metabolites.</title>
        <authorList>
            <person name="Sorensen T."/>
        </authorList>
    </citation>
    <scope>NUCLEOTIDE SEQUENCE [LARGE SCALE GENOMIC DNA]</scope>
    <source>
        <strain evidence="1 2">CBS 117206</strain>
    </source>
</reference>
<protein>
    <recommendedName>
        <fullName evidence="3">CorA-like Mg2+ transporter protein</fullName>
    </recommendedName>
</protein>
<gene>
    <name evidence="1" type="ORF">PG999_003698</name>
</gene>